<evidence type="ECO:0000313" key="2">
    <source>
        <dbReference type="Proteomes" id="UP001162501"/>
    </source>
</evidence>
<accession>A0ACB1KGA0</accession>
<dbReference type="Proteomes" id="UP001162501">
    <property type="component" value="Unassembled WGS sequence"/>
</dbReference>
<proteinExistence type="predicted"/>
<protein>
    <submittedName>
        <fullName evidence="1">Uncharacterized protein</fullName>
    </submittedName>
</protein>
<sequence>MFSLLFAERNKVSAVECVSHMLKYSSAMIAITVGKTMLFLVVVIFSIIIHLGLNPNSGGRLPIDNRMMRIRVVMIGILLHVCDSDNVVVVELVMDILNMVDNITRFSGEGNGNPLQYSCLENPMNEGAW</sequence>
<evidence type="ECO:0000313" key="1">
    <source>
        <dbReference type="EMBL" id="CAM9188270.1"/>
    </source>
</evidence>
<dbReference type="EMBL" id="CATOBB020000851">
    <property type="protein sequence ID" value="CAM9188270.1"/>
    <property type="molecule type" value="Genomic_DNA"/>
</dbReference>
<organism evidence="1 2">
    <name type="scientific">Rangifer tarandus platyrhynchus</name>
    <name type="common">Svalbard reindeer</name>
    <dbReference type="NCBI Taxonomy" id="3082113"/>
    <lineage>
        <taxon>Eukaryota</taxon>
        <taxon>Metazoa</taxon>
        <taxon>Chordata</taxon>
        <taxon>Craniata</taxon>
        <taxon>Vertebrata</taxon>
        <taxon>Euteleostomi</taxon>
        <taxon>Mammalia</taxon>
        <taxon>Eutheria</taxon>
        <taxon>Laurasiatheria</taxon>
        <taxon>Artiodactyla</taxon>
        <taxon>Ruminantia</taxon>
        <taxon>Pecora</taxon>
        <taxon>Cervidae</taxon>
        <taxon>Odocoileinae</taxon>
        <taxon>Rangifer</taxon>
    </lineage>
</organism>
<reference evidence="1" key="1">
    <citation type="submission" date="2025-03" db="EMBL/GenBank/DDBJ databases">
        <authorList>
            <consortium name="ELIXIR-Norway"/>
            <consortium name="Elixir Norway"/>
        </authorList>
    </citation>
    <scope>NUCLEOTIDE SEQUENCE</scope>
</reference>
<gene>
    <name evidence="1" type="ORF">MRATA1EN22A_LOCUS29612</name>
</gene>
<comment type="caution">
    <text evidence="1">The sequence shown here is derived from an EMBL/GenBank/DDBJ whole genome shotgun (WGS) entry which is preliminary data.</text>
</comment>
<name>A0ACB1KGA0_RANTA</name>